<feature type="domain" description="YqaJ viral recombinase" evidence="1">
    <location>
        <begin position="14"/>
        <end position="147"/>
    </location>
</feature>
<dbReference type="SUPFAM" id="SSF52980">
    <property type="entry name" value="Restriction endonuclease-like"/>
    <property type="match status" value="1"/>
</dbReference>
<dbReference type="InterPro" id="IPR019080">
    <property type="entry name" value="YqaJ_viral_recombinase"/>
</dbReference>
<sequence length="299" mass="33978">MTVTMQPGSQEWTQTITPSKVAAILGVSRWESPYRLWHRIKGLVDPEPPKDIFDLGHDFEDAMANIWRRENPGWRLSRGEVQIHGDTHKFGFPCTATIDRRAARGRARRVVEFKTARSLEEWGDEFTDEAPADYVAQVTAEMLFTGYTQHPAHLMVLGPYFKAHTYVIEFDQQVADWIVQRCREFWESLQGDEPPLLDDSVATYECVRELHPDIDGSTVQYDLDAAAELLHLAAEHKDLERQLRGAKTRLLDVMGNAQYAEAAGVRIADRRPHSRGGVALSLAHKNIDQITERAQEMSA</sequence>
<dbReference type="OMA" id="IADRRPH"/>
<name>A0A117IL62_MYCTH</name>
<organism evidence="2 3">
    <name type="scientific">Mycolicibacterium thermoresistibile</name>
    <name type="common">Mycobacterium thermoresistibile</name>
    <dbReference type="NCBI Taxonomy" id="1797"/>
    <lineage>
        <taxon>Bacteria</taxon>
        <taxon>Bacillati</taxon>
        <taxon>Actinomycetota</taxon>
        <taxon>Actinomycetes</taxon>
        <taxon>Mycobacteriales</taxon>
        <taxon>Mycobacteriaceae</taxon>
        <taxon>Mycolicibacterium</taxon>
    </lineage>
</organism>
<proteinExistence type="predicted"/>
<evidence type="ECO:0000313" key="3">
    <source>
        <dbReference type="Proteomes" id="UP000069654"/>
    </source>
</evidence>
<accession>A0A117IL62</accession>
<dbReference type="STRING" id="1797.RMCT_0152"/>
<dbReference type="Pfam" id="PF09588">
    <property type="entry name" value="YqaJ"/>
    <property type="match status" value="1"/>
</dbReference>
<dbReference type="InterPro" id="IPR011335">
    <property type="entry name" value="Restrct_endonuc-II-like"/>
</dbReference>
<dbReference type="EMBL" id="BCTB01000001">
    <property type="protein sequence ID" value="GAT13180.1"/>
    <property type="molecule type" value="Genomic_DNA"/>
</dbReference>
<dbReference type="AlphaFoldDB" id="A0A117IL62"/>
<comment type="caution">
    <text evidence="2">The sequence shown here is derived from an EMBL/GenBank/DDBJ whole genome shotgun (WGS) entry which is preliminary data.</text>
</comment>
<dbReference type="Proteomes" id="UP000069654">
    <property type="component" value="Unassembled WGS sequence"/>
</dbReference>
<dbReference type="Gene3D" id="3.90.320.10">
    <property type="match status" value="1"/>
</dbReference>
<protein>
    <recommendedName>
        <fullName evidence="1">YqaJ viral recombinase domain-containing protein</fullName>
    </recommendedName>
</protein>
<evidence type="ECO:0000259" key="1">
    <source>
        <dbReference type="Pfam" id="PF09588"/>
    </source>
</evidence>
<evidence type="ECO:0000313" key="2">
    <source>
        <dbReference type="EMBL" id="GAT13180.1"/>
    </source>
</evidence>
<reference evidence="3" key="2">
    <citation type="submission" date="2016-02" db="EMBL/GenBank/DDBJ databases">
        <title>Draft genome sequence of five rapidly growing Mycobacterium species.</title>
        <authorList>
            <person name="Katahira K."/>
            <person name="Gotou Y."/>
            <person name="Iida K."/>
            <person name="Ogura Y."/>
            <person name="Hayashi T."/>
        </authorList>
    </citation>
    <scope>NUCLEOTIDE SEQUENCE [LARGE SCALE GENOMIC DNA]</scope>
    <source>
        <strain evidence="3">JCM6362</strain>
    </source>
</reference>
<reference evidence="2 3" key="1">
    <citation type="journal article" date="2016" name="Genome Announc.">
        <title>Draft Genome Sequences of Five Rapidly Growing Mycobacterium Species, M. thermoresistibile, M. fortuitum subsp. acetamidolyticum, M. canariasense, M. brisbanense, and M. novocastrense.</title>
        <authorList>
            <person name="Katahira K."/>
            <person name="Ogura Y."/>
            <person name="Gotoh Y."/>
            <person name="Hayashi T."/>
        </authorList>
    </citation>
    <scope>NUCLEOTIDE SEQUENCE [LARGE SCALE GENOMIC DNA]</scope>
    <source>
        <strain evidence="2 3">JCM6362</strain>
    </source>
</reference>
<dbReference type="InterPro" id="IPR011604">
    <property type="entry name" value="PDDEXK-like_dom_sf"/>
</dbReference>
<gene>
    <name evidence="2" type="ORF">RMCT_0152</name>
</gene>